<evidence type="ECO:0000313" key="2">
    <source>
        <dbReference type="EMBL" id="QHU13033.1"/>
    </source>
</evidence>
<reference evidence="2" key="1">
    <citation type="journal article" date="2020" name="Nature">
        <title>Giant virus diversity and host interactions through global metagenomics.</title>
        <authorList>
            <person name="Schulz F."/>
            <person name="Roux S."/>
            <person name="Paez-Espino D."/>
            <person name="Jungbluth S."/>
            <person name="Walsh D.A."/>
            <person name="Denef V.J."/>
            <person name="McMahon K.D."/>
            <person name="Konstantinidis K.T."/>
            <person name="Eloe-Fadrosh E.A."/>
            <person name="Kyrpides N.C."/>
            <person name="Woyke T."/>
        </authorList>
    </citation>
    <scope>NUCLEOTIDE SEQUENCE</scope>
    <source>
        <strain evidence="2">GVMAG-S-1101176-114</strain>
    </source>
</reference>
<keyword evidence="1" id="KW-0472">Membrane</keyword>
<evidence type="ECO:0008006" key="3">
    <source>
        <dbReference type="Google" id="ProtNLM"/>
    </source>
</evidence>
<evidence type="ECO:0000256" key="1">
    <source>
        <dbReference type="SAM" id="Phobius"/>
    </source>
</evidence>
<keyword evidence="1" id="KW-1133">Transmembrane helix</keyword>
<dbReference type="EMBL" id="MN740813">
    <property type="protein sequence ID" value="QHU13033.1"/>
    <property type="molecule type" value="Genomic_DNA"/>
</dbReference>
<keyword evidence="1" id="KW-0812">Transmembrane</keyword>
<feature type="transmembrane region" description="Helical" evidence="1">
    <location>
        <begin position="15"/>
        <end position="45"/>
    </location>
</feature>
<protein>
    <recommendedName>
        <fullName evidence="3">Transmembrane protein</fullName>
    </recommendedName>
</protein>
<dbReference type="AlphaFoldDB" id="A0A6C0K6H0"/>
<proteinExistence type="predicted"/>
<feature type="transmembrane region" description="Helical" evidence="1">
    <location>
        <begin position="57"/>
        <end position="78"/>
    </location>
</feature>
<name>A0A6C0K6H0_9ZZZZ</name>
<organism evidence="2">
    <name type="scientific">viral metagenome</name>
    <dbReference type="NCBI Taxonomy" id="1070528"/>
    <lineage>
        <taxon>unclassified sequences</taxon>
        <taxon>metagenomes</taxon>
        <taxon>organismal metagenomes</taxon>
    </lineage>
</organism>
<sequence length="90" mass="10100">MNFLPSLEPEWMKQIPSVVICQFFFLMFVLVAALAGLVVLQDLFIIIGSRGKTGWSFLFRAIIAFSIPVVNALFLYILCTRSLLDGGSRK</sequence>
<accession>A0A6C0K6H0</accession>